<comment type="similarity">
    <text evidence="2 6">Belongs to the anoctamin family.</text>
</comment>
<keyword evidence="3 6" id="KW-0812">Transmembrane</keyword>
<feature type="region of interest" description="Disordered" evidence="7">
    <location>
        <begin position="647"/>
        <end position="681"/>
    </location>
</feature>
<evidence type="ECO:0000256" key="2">
    <source>
        <dbReference type="ARBA" id="ARBA00009671"/>
    </source>
</evidence>
<proteinExistence type="inferred from homology"/>
<dbReference type="InterPro" id="IPR049452">
    <property type="entry name" value="Anoctamin_TM"/>
</dbReference>
<feature type="transmembrane region" description="Helical" evidence="6">
    <location>
        <begin position="351"/>
        <end position="375"/>
    </location>
</feature>
<dbReference type="Pfam" id="PF04547">
    <property type="entry name" value="Anoctamin"/>
    <property type="match status" value="1"/>
</dbReference>
<evidence type="ECO:0000256" key="1">
    <source>
        <dbReference type="ARBA" id="ARBA00004141"/>
    </source>
</evidence>
<dbReference type="Proteomes" id="UP001201812">
    <property type="component" value="Unassembled WGS sequence"/>
</dbReference>
<feature type="compositionally biased region" description="Polar residues" evidence="7">
    <location>
        <begin position="670"/>
        <end position="681"/>
    </location>
</feature>
<comment type="subcellular location">
    <subcellularLocation>
        <location evidence="1 6">Membrane</location>
        <topology evidence="1 6">Multi-pass membrane protein</topology>
    </subcellularLocation>
</comment>
<feature type="transmembrane region" description="Helical" evidence="6">
    <location>
        <begin position="776"/>
        <end position="799"/>
    </location>
</feature>
<organism evidence="9 10">
    <name type="scientific">Ditylenchus destructor</name>
    <dbReference type="NCBI Taxonomy" id="166010"/>
    <lineage>
        <taxon>Eukaryota</taxon>
        <taxon>Metazoa</taxon>
        <taxon>Ecdysozoa</taxon>
        <taxon>Nematoda</taxon>
        <taxon>Chromadorea</taxon>
        <taxon>Rhabditida</taxon>
        <taxon>Tylenchina</taxon>
        <taxon>Tylenchomorpha</taxon>
        <taxon>Sphaerularioidea</taxon>
        <taxon>Anguinidae</taxon>
        <taxon>Anguininae</taxon>
        <taxon>Ditylenchus</taxon>
    </lineage>
</organism>
<dbReference type="InterPro" id="IPR007632">
    <property type="entry name" value="Anoctamin"/>
</dbReference>
<evidence type="ECO:0000313" key="10">
    <source>
        <dbReference type="Proteomes" id="UP001201812"/>
    </source>
</evidence>
<accession>A0AAD4N536</accession>
<dbReference type="GO" id="GO:0005254">
    <property type="term" value="F:chloride channel activity"/>
    <property type="evidence" value="ECO:0007669"/>
    <property type="project" value="TreeGrafter"/>
</dbReference>
<keyword evidence="10" id="KW-1185">Reference proteome</keyword>
<evidence type="ECO:0000313" key="9">
    <source>
        <dbReference type="EMBL" id="KAI1715670.1"/>
    </source>
</evidence>
<sequence length="961" mass="110980">MRSRSRSDVPKDMIRLRFQNEPEVFVYDEPTESKEENTEYQNTLGECMIPTPEPDQNRPPFATVTSNLSIVGSRNEANVVDWLVNSLWSLLQVSRTMLQRRLGDIIQEGINEGQRFALSSDLWRWASPTESRCDILLTIKCDPNPQFAKQVVVWLIDTFKRYAPQLNVAIRFHKLTNSYALYLSANYLSLLKGAELCHLKKRVRANSNYFHTKKLPRNAGGGMLYDFCIEQAHSFTNIENKAEFLEGWERSLVLKQMVDMIRAPKGGFKFRYDAQMQHDKHQELGEQLNFHIPEGRAVVSALRSLDVIEYVLPLHETHKLKWLQQHWVFAFFEPQPLDEIKAYFGPEISLYFAWLGHLTTALWAPAILGFFMFFFSGFSLNKAGNLRDGKQHDSLFSDICFVVFALFNCVWSTVYLELWKRRQAELSFKWGTYQHQKEPLIDDPRPAFKGDGVAPNPVTGRLEPTYPAWKNALIRYGLTYPITLLCICLVFLTLFCMLRLQDIADSYFKLSPFYLRWLVYVPMIIQALIIMVGDNLYRHLALFFNDLENYRTDEEFENFLISKIVLFQCVSAFGSLFYIAFYLNDMRRLQETLATLLITRQLTQNLQEIAMPFLMEKLRLCRLTYKITRTLSDRALRRRIEAVRKRRDTSSDMENLLPVPDSHEEHDNSTQDMNQENTCSVARNQNRWSSIRLRRTNVSANNLKLLNELAQNPPRSPRNENPEKRLLSRMESIRLPVPEFCPSSNDDFELTEAELQSLMTAYTRPLDDYLEMFIQFGYVLLFSPAFPLAAFCALINNLFEIRIDAFKLCNAVQRPFARRVNTIGAWQRAMELMGIAGVIVNCALIGQSGLIDRICPDISLGGQILLVVMLEHIIFAAKMAVDAAIPNVPRWIQVETARAEHWRWEAFKQESKALPNENGIIDPCLSSTVNIASSEEPSILSKNSCTIRHRSNSGGEITKIK</sequence>
<dbReference type="PANTHER" id="PTHR12308">
    <property type="entry name" value="ANOCTAMIN"/>
    <property type="match status" value="1"/>
</dbReference>
<evidence type="ECO:0000256" key="5">
    <source>
        <dbReference type="ARBA" id="ARBA00023136"/>
    </source>
</evidence>
<name>A0AAD4N536_9BILA</name>
<evidence type="ECO:0000256" key="3">
    <source>
        <dbReference type="ARBA" id="ARBA00022692"/>
    </source>
</evidence>
<feature type="transmembrane region" description="Helical" evidence="6">
    <location>
        <begin position="560"/>
        <end position="583"/>
    </location>
</feature>
<reference evidence="9" key="1">
    <citation type="submission" date="2022-01" db="EMBL/GenBank/DDBJ databases">
        <title>Genome Sequence Resource for Two Populations of Ditylenchus destructor, the Migratory Endoparasitic Phytonematode.</title>
        <authorList>
            <person name="Zhang H."/>
            <person name="Lin R."/>
            <person name="Xie B."/>
        </authorList>
    </citation>
    <scope>NUCLEOTIDE SEQUENCE</scope>
    <source>
        <strain evidence="9">BazhouSP</strain>
    </source>
</reference>
<feature type="transmembrane region" description="Helical" evidence="6">
    <location>
        <begin position="513"/>
        <end position="533"/>
    </location>
</feature>
<comment type="caution">
    <text evidence="6">Lacks conserved residue(s) required for the propagation of feature annotation.</text>
</comment>
<dbReference type="PANTHER" id="PTHR12308:SF51">
    <property type="entry name" value="ANOCTAMIN-8"/>
    <property type="match status" value="1"/>
</dbReference>
<evidence type="ECO:0000259" key="8">
    <source>
        <dbReference type="Pfam" id="PF04547"/>
    </source>
</evidence>
<feature type="transmembrane region" description="Helical" evidence="6">
    <location>
        <begin position="478"/>
        <end position="501"/>
    </location>
</feature>
<protein>
    <recommendedName>
        <fullName evidence="6">Anoctamin</fullName>
    </recommendedName>
</protein>
<gene>
    <name evidence="9" type="ORF">DdX_07994</name>
</gene>
<keyword evidence="5 6" id="KW-0472">Membrane</keyword>
<dbReference type="EMBL" id="JAKKPZ010000011">
    <property type="protein sequence ID" value="KAI1715670.1"/>
    <property type="molecule type" value="Genomic_DNA"/>
</dbReference>
<feature type="transmembrane region" description="Helical" evidence="6">
    <location>
        <begin position="395"/>
        <end position="416"/>
    </location>
</feature>
<feature type="domain" description="Anoctamin transmembrane" evidence="8">
    <location>
        <begin position="340"/>
        <end position="898"/>
    </location>
</feature>
<dbReference type="GO" id="GO:0005886">
    <property type="term" value="C:plasma membrane"/>
    <property type="evidence" value="ECO:0007669"/>
    <property type="project" value="TreeGrafter"/>
</dbReference>
<evidence type="ECO:0000256" key="7">
    <source>
        <dbReference type="SAM" id="MobiDB-lite"/>
    </source>
</evidence>
<comment type="caution">
    <text evidence="9">The sequence shown here is derived from an EMBL/GenBank/DDBJ whole genome shotgun (WGS) entry which is preliminary data.</text>
</comment>
<keyword evidence="4 6" id="KW-1133">Transmembrane helix</keyword>
<evidence type="ECO:0000256" key="4">
    <source>
        <dbReference type="ARBA" id="ARBA00022989"/>
    </source>
</evidence>
<evidence type="ECO:0000256" key="6">
    <source>
        <dbReference type="RuleBase" id="RU280814"/>
    </source>
</evidence>
<dbReference type="AlphaFoldDB" id="A0AAD4N536"/>